<evidence type="ECO:0000256" key="1">
    <source>
        <dbReference type="SAM" id="Coils"/>
    </source>
</evidence>
<dbReference type="SUPFAM" id="SSF56436">
    <property type="entry name" value="C-type lectin-like"/>
    <property type="match status" value="1"/>
</dbReference>
<dbReference type="SMART" id="SM00034">
    <property type="entry name" value="CLECT"/>
    <property type="match status" value="1"/>
</dbReference>
<dbReference type="Gene3D" id="3.10.100.10">
    <property type="entry name" value="Mannose-Binding Protein A, subunit A"/>
    <property type="match status" value="1"/>
</dbReference>
<dbReference type="PROSITE" id="PS50041">
    <property type="entry name" value="C_TYPE_LECTIN_2"/>
    <property type="match status" value="1"/>
</dbReference>
<dbReference type="InterPro" id="IPR016186">
    <property type="entry name" value="C-type_lectin-like/link_sf"/>
</dbReference>
<evidence type="ECO:0000313" key="4">
    <source>
        <dbReference type="EMBL" id="AAC14140.1"/>
    </source>
</evidence>
<organism evidence="4">
    <name type="scientific">Biomphalaria glabrata</name>
    <name type="common">Bloodfluke planorb</name>
    <name type="synonym">Freshwater snail</name>
    <dbReference type="NCBI Taxonomy" id="6526"/>
    <lineage>
        <taxon>Eukaryota</taxon>
        <taxon>Metazoa</taxon>
        <taxon>Spiralia</taxon>
        <taxon>Lophotrochozoa</taxon>
        <taxon>Mollusca</taxon>
        <taxon>Gastropoda</taxon>
        <taxon>Heterobranchia</taxon>
        <taxon>Euthyneura</taxon>
        <taxon>Panpulmonata</taxon>
        <taxon>Hygrophila</taxon>
        <taxon>Lymnaeoidea</taxon>
        <taxon>Planorbidae</taxon>
        <taxon>Biomphalaria</taxon>
    </lineage>
</organism>
<feature type="domain" description="C-type lectin" evidence="3">
    <location>
        <begin position="214"/>
        <end position="323"/>
    </location>
</feature>
<evidence type="ECO:0000256" key="2">
    <source>
        <dbReference type="SAM" id="SignalP"/>
    </source>
</evidence>
<dbReference type="SMR" id="O61669"/>
<sequence>EKMSSLGSFIAVCFLVQCSDCLLSVSSSPSTIDVGLTNSLDVLCSYTRTKGQSLEALVALSISRSMNATDFQELALINVFTGNIVTLFTTEAVTGTGRVDTYGDSFINLHWDYPTMSAVGTYQCTAHGSDTIGHDILINNLTSVDYTKPDQDVLLNKIHEMDNALKALQNKMDELRNYSAVVTTLLRENAHLKECCNANSRKVDVLLHSVFAHVVNNSYFLSKENSSNITEAAAVCNRYDGYLVEITSAEQYHVIRDFLLLNSTNALGIFLGARKYGNTWRYSHSFRNVSYFNWDYGEPNPLTNYDCMYLQYRSNLKMFSFPCTSSFYQFYALCEFPMFSSDSLNV</sequence>
<evidence type="ECO:0000259" key="3">
    <source>
        <dbReference type="PROSITE" id="PS50041"/>
    </source>
</evidence>
<feature type="signal peptide" evidence="2">
    <location>
        <begin position="1"/>
        <end position="21"/>
    </location>
</feature>
<dbReference type="InterPro" id="IPR016187">
    <property type="entry name" value="CTDL_fold"/>
</dbReference>
<feature type="non-terminal residue" evidence="4">
    <location>
        <position position="1"/>
    </location>
</feature>
<accession>O61669</accession>
<dbReference type="Pfam" id="PF00059">
    <property type="entry name" value="Lectin_C"/>
    <property type="match status" value="1"/>
</dbReference>
<dbReference type="AlphaFoldDB" id="O61669"/>
<protein>
    <submittedName>
        <fullName evidence="4">Selectin 1</fullName>
    </submittedName>
</protein>
<name>O61669_BIOGL</name>
<dbReference type="InterPro" id="IPR001304">
    <property type="entry name" value="C-type_lectin-like"/>
</dbReference>
<reference evidence="4" key="1">
    <citation type="journal article" date="1999" name="Parasitol. Res.">
        <title>Biomphalaria glabrata embryonic cells express a protein with a domain homologous to the lectin domain of mammalian selectins.</title>
        <authorList>
            <person name="Duclermortier P."/>
            <person name="Lardans V."/>
            <person name="Serra E."/>
            <person name="Trottein F."/>
            <person name="Dissous C."/>
        </authorList>
    </citation>
    <scope>NUCLEOTIDE SEQUENCE</scope>
    <source>
        <strain evidence="4">albino</strain>
    </source>
</reference>
<feature type="chain" id="PRO_5004159387" evidence="2">
    <location>
        <begin position="22"/>
        <end position="346"/>
    </location>
</feature>
<dbReference type="VEuPathDB" id="VectorBase:BGLB000523"/>
<keyword evidence="1" id="KW-0175">Coiled coil</keyword>
<dbReference type="VEuPathDB" id="VectorBase:BGLAX_039114"/>
<dbReference type="EMBL" id="AF058702">
    <property type="protein sequence ID" value="AAC14140.1"/>
    <property type="molecule type" value="mRNA"/>
</dbReference>
<keyword evidence="2" id="KW-0732">Signal</keyword>
<feature type="coiled-coil region" evidence="1">
    <location>
        <begin position="151"/>
        <end position="178"/>
    </location>
</feature>
<dbReference type="CDD" id="cd00037">
    <property type="entry name" value="CLECT"/>
    <property type="match status" value="1"/>
</dbReference>
<proteinExistence type="evidence at transcript level"/>